<dbReference type="OrthoDB" id="1924699at2759"/>
<keyword evidence="7 9" id="KW-0539">Nucleus</keyword>
<dbReference type="PRINTS" id="PR00881">
    <property type="entry name" value="L7ARS6FAMILY"/>
</dbReference>
<dbReference type="SUPFAM" id="SSF55315">
    <property type="entry name" value="L30e-like"/>
    <property type="match status" value="1"/>
</dbReference>
<comment type="function">
    <text evidence="9">Common component of the spliceosome and rRNA processing machinery.</text>
</comment>
<name>A0A9D4UKD8_ADICA</name>
<comment type="similarity">
    <text evidence="2 9">Belongs to the eukaryotic ribosomal protein eL8 family.</text>
</comment>
<dbReference type="InterPro" id="IPR002415">
    <property type="entry name" value="H/ACA_rnp_Nhp2-like"/>
</dbReference>
<dbReference type="GO" id="GO:0031429">
    <property type="term" value="C:box H/ACA snoRNP complex"/>
    <property type="evidence" value="ECO:0007669"/>
    <property type="project" value="UniProtKB-UniRule"/>
</dbReference>
<keyword evidence="5 9" id="KW-0694">RNA-binding</keyword>
<accession>A0A9D4UKD8</accession>
<dbReference type="InterPro" id="IPR050257">
    <property type="entry name" value="eL8/uL1-like"/>
</dbReference>
<dbReference type="PROSITE" id="PS01082">
    <property type="entry name" value="RIBOSOMAL_L7AE"/>
    <property type="match status" value="1"/>
</dbReference>
<comment type="subcellular location">
    <subcellularLocation>
        <location evidence="1 9">Nucleus</location>
        <location evidence="1 9">Nucleolus</location>
    </subcellularLocation>
</comment>
<sequence length="118" mass="12885">MADAYPLADAHLTQRILDIVGQAANYNKQLRKGANDVTKALRRGAAEIVVLAADTQPFEILSHLPLLCEDRNVPYVFVPSKQDLGRACGLSRPVIACCLMTQTSQIAELTHAMDLLLI</sequence>
<evidence type="ECO:0000256" key="8">
    <source>
        <dbReference type="ARBA" id="ARBA00023274"/>
    </source>
</evidence>
<evidence type="ECO:0000256" key="5">
    <source>
        <dbReference type="ARBA" id="ARBA00022884"/>
    </source>
</evidence>
<dbReference type="GO" id="GO:0005681">
    <property type="term" value="C:spliceosomal complex"/>
    <property type="evidence" value="ECO:0007669"/>
    <property type="project" value="UniProtKB-KW"/>
</dbReference>
<dbReference type="PANTHER" id="PTHR23105">
    <property type="entry name" value="RIBOSOMAL PROTEIN L7AE FAMILY MEMBER"/>
    <property type="match status" value="1"/>
</dbReference>
<comment type="function">
    <text evidence="9">Required for ribosome biogenesis. Part of a complex which catalyzes pseudouridylation of rRNA. This involves the isomerization of uridine such that the ribose is subsequently attached to C5, instead of the normal N1. Pseudouridine ('psi') residues may serve to stabilize the conformation of rRNAs.</text>
</comment>
<gene>
    <name evidence="11" type="ORF">GOP47_0015815</name>
</gene>
<dbReference type="Gene3D" id="3.30.1330.30">
    <property type="match status" value="1"/>
</dbReference>
<organism evidence="11 12">
    <name type="scientific">Adiantum capillus-veneris</name>
    <name type="common">Maidenhair fern</name>
    <dbReference type="NCBI Taxonomy" id="13818"/>
    <lineage>
        <taxon>Eukaryota</taxon>
        <taxon>Viridiplantae</taxon>
        <taxon>Streptophyta</taxon>
        <taxon>Embryophyta</taxon>
        <taxon>Tracheophyta</taxon>
        <taxon>Polypodiopsida</taxon>
        <taxon>Polypodiidae</taxon>
        <taxon>Polypodiales</taxon>
        <taxon>Pteridineae</taxon>
        <taxon>Pteridaceae</taxon>
        <taxon>Vittarioideae</taxon>
        <taxon>Adiantum</taxon>
    </lineage>
</organism>
<dbReference type="Pfam" id="PF01248">
    <property type="entry name" value="Ribosomal_L7Ae"/>
    <property type="match status" value="1"/>
</dbReference>
<evidence type="ECO:0000259" key="10">
    <source>
        <dbReference type="Pfam" id="PF01248"/>
    </source>
</evidence>
<dbReference type="InterPro" id="IPR004038">
    <property type="entry name" value="Ribosomal_eL8/eL30/eS12/Gad45"/>
</dbReference>
<dbReference type="InterPro" id="IPR004037">
    <property type="entry name" value="Ribosomal_eL8-like_CS"/>
</dbReference>
<dbReference type="EMBL" id="JABFUD020000015">
    <property type="protein sequence ID" value="KAI5069514.1"/>
    <property type="molecule type" value="Genomic_DNA"/>
</dbReference>
<evidence type="ECO:0000256" key="6">
    <source>
        <dbReference type="ARBA" id="ARBA00023187"/>
    </source>
</evidence>
<protein>
    <recommendedName>
        <fullName evidence="9">H/ACA ribonucleoprotein complex subunit 2</fullName>
    </recommendedName>
    <alternativeName>
        <fullName evidence="9">Nucleolar protein family A member 2</fullName>
    </alternativeName>
</protein>
<keyword evidence="3" id="KW-0507">mRNA processing</keyword>
<evidence type="ECO:0000256" key="2">
    <source>
        <dbReference type="ARBA" id="ARBA00007337"/>
    </source>
</evidence>
<dbReference type="GO" id="GO:0000398">
    <property type="term" value="P:mRNA splicing, via spliceosome"/>
    <property type="evidence" value="ECO:0007669"/>
    <property type="project" value="UniProtKB-UniRule"/>
</dbReference>
<dbReference type="AlphaFoldDB" id="A0A9D4UKD8"/>
<evidence type="ECO:0000313" key="12">
    <source>
        <dbReference type="Proteomes" id="UP000886520"/>
    </source>
</evidence>
<evidence type="ECO:0000256" key="9">
    <source>
        <dbReference type="RuleBase" id="RU366039"/>
    </source>
</evidence>
<dbReference type="FunFam" id="3.30.1330.30:FF:000002">
    <property type="entry name" value="NHP2-like protein 1 homolog"/>
    <property type="match status" value="1"/>
</dbReference>
<evidence type="ECO:0000256" key="3">
    <source>
        <dbReference type="ARBA" id="ARBA00022664"/>
    </source>
</evidence>
<feature type="domain" description="Ribosomal protein eL8/eL30/eS12/Gadd45" evidence="10">
    <location>
        <begin position="22"/>
        <end position="101"/>
    </location>
</feature>
<evidence type="ECO:0000256" key="1">
    <source>
        <dbReference type="ARBA" id="ARBA00004604"/>
    </source>
</evidence>
<dbReference type="InterPro" id="IPR018492">
    <property type="entry name" value="Ribosomal_eL8/Nhp2"/>
</dbReference>
<dbReference type="GO" id="GO:0003723">
    <property type="term" value="F:RNA binding"/>
    <property type="evidence" value="ECO:0007669"/>
    <property type="project" value="UniProtKB-UniRule"/>
</dbReference>
<proteinExistence type="inferred from homology"/>
<dbReference type="Proteomes" id="UP000886520">
    <property type="component" value="Chromosome 15"/>
</dbReference>
<keyword evidence="6" id="KW-0508">mRNA splicing</keyword>
<dbReference type="GO" id="GO:0031120">
    <property type="term" value="P:snRNA pseudouridine synthesis"/>
    <property type="evidence" value="ECO:0007669"/>
    <property type="project" value="UniProtKB-UniRule"/>
</dbReference>
<dbReference type="PRINTS" id="PR00883">
    <property type="entry name" value="NUCLEARHMG"/>
</dbReference>
<evidence type="ECO:0000256" key="7">
    <source>
        <dbReference type="ARBA" id="ARBA00023242"/>
    </source>
</evidence>
<comment type="caution">
    <text evidence="11">The sequence shown here is derived from an EMBL/GenBank/DDBJ whole genome shotgun (WGS) entry which is preliminary data.</text>
</comment>
<reference evidence="11" key="1">
    <citation type="submission" date="2021-01" db="EMBL/GenBank/DDBJ databases">
        <title>Adiantum capillus-veneris genome.</title>
        <authorList>
            <person name="Fang Y."/>
            <person name="Liao Q."/>
        </authorList>
    </citation>
    <scope>NUCLEOTIDE SEQUENCE</scope>
    <source>
        <strain evidence="11">H3</strain>
        <tissue evidence="11">Leaf</tissue>
    </source>
</reference>
<evidence type="ECO:0000256" key="4">
    <source>
        <dbReference type="ARBA" id="ARBA00022728"/>
    </source>
</evidence>
<keyword evidence="8 9" id="KW-0687">Ribonucleoprotein</keyword>
<dbReference type="InterPro" id="IPR029064">
    <property type="entry name" value="Ribosomal_eL30-like_sf"/>
</dbReference>
<keyword evidence="12" id="KW-1185">Reference proteome</keyword>
<keyword evidence="4" id="KW-0747">Spliceosome</keyword>
<dbReference type="GO" id="GO:0042254">
    <property type="term" value="P:ribosome biogenesis"/>
    <property type="evidence" value="ECO:0007669"/>
    <property type="project" value="InterPro"/>
</dbReference>
<evidence type="ECO:0000313" key="11">
    <source>
        <dbReference type="EMBL" id="KAI5069514.1"/>
    </source>
</evidence>